<keyword evidence="4" id="KW-1133">Transmembrane helix</keyword>
<feature type="domain" description="Major facilitator superfamily (MFS) profile" evidence="5">
    <location>
        <begin position="265"/>
        <end position="455"/>
    </location>
</feature>
<dbReference type="AlphaFoldDB" id="A0A9W4J5S6"/>
<protein>
    <recommendedName>
        <fullName evidence="5">Major facilitator superfamily (MFS) profile domain-containing protein</fullName>
    </recommendedName>
</protein>
<dbReference type="EMBL" id="CAJVPD010000232">
    <property type="protein sequence ID" value="CAG8376529.1"/>
    <property type="molecule type" value="Genomic_DNA"/>
</dbReference>
<comment type="subcellular location">
    <subcellularLocation>
        <location evidence="1">Membrane</location>
        <topology evidence="1">Multi-pass membrane protein</topology>
    </subcellularLocation>
</comment>
<dbReference type="Pfam" id="PF07690">
    <property type="entry name" value="MFS_1"/>
    <property type="match status" value="1"/>
</dbReference>
<sequence>MALTQEAIDITPAPDNRESSKDNEYPEGGLQAWSVVLGAWCAMIPSMGLLNSLGILHAWTSTHQLKDYSESSIGWIFGAYGFFLYLAGAQAGRQDRRLGGLHLLIKVGPIFDAFGPRYVVVPGSIGTVASLVCLSFSKGNSLPLCLEQLLTRKEYYQIFLSFSVLGGLSACTLFTPAVSAVGHWFQIRRGYATGVACTAGGVGGVIFPLIILFAAPKVGFGWAIRIIALLSAVLCTVACLLLKTRLPSNTRAGATVDLRALKDIKYASTTAAIFLVEFAVFIPITYIASYGVHQGLEDTMAYLLIPFLNLGAIPGRFLPGLIADRVGRFNVMVLTSLICSLLTLALWLEAANNLSSIICYAVLFGFWSGAAISLTPVCISQVCATEDYGKRNGTTFTIVSVGTLVGIPIAGAIQERDGGEYGGLIVFGGVLYLTATVAFVVARGICAGWSLKTKF</sequence>
<comment type="similarity">
    <text evidence="2">Belongs to the major facilitator superfamily. Monocarboxylate porter (TC 2.A.1.13) family.</text>
</comment>
<keyword evidence="4" id="KW-0472">Membrane</keyword>
<dbReference type="InterPro" id="IPR011701">
    <property type="entry name" value="MFS"/>
</dbReference>
<dbReference type="InterPro" id="IPR050327">
    <property type="entry name" value="Proton-linked_MCT"/>
</dbReference>
<evidence type="ECO:0000256" key="4">
    <source>
        <dbReference type="SAM" id="Phobius"/>
    </source>
</evidence>
<evidence type="ECO:0000256" key="1">
    <source>
        <dbReference type="ARBA" id="ARBA00004141"/>
    </source>
</evidence>
<feature type="transmembrane region" description="Helical" evidence="4">
    <location>
        <begin position="329"/>
        <end position="348"/>
    </location>
</feature>
<feature type="transmembrane region" description="Helical" evidence="4">
    <location>
        <begin position="220"/>
        <end position="242"/>
    </location>
</feature>
<dbReference type="Proteomes" id="UP001152592">
    <property type="component" value="Unassembled WGS sequence"/>
</dbReference>
<organism evidence="6 7">
    <name type="scientific">Penicillium salamii</name>
    <dbReference type="NCBI Taxonomy" id="1612424"/>
    <lineage>
        <taxon>Eukaryota</taxon>
        <taxon>Fungi</taxon>
        <taxon>Dikarya</taxon>
        <taxon>Ascomycota</taxon>
        <taxon>Pezizomycotina</taxon>
        <taxon>Eurotiomycetes</taxon>
        <taxon>Eurotiomycetidae</taxon>
        <taxon>Eurotiales</taxon>
        <taxon>Aspergillaceae</taxon>
        <taxon>Penicillium</taxon>
    </lineage>
</organism>
<feature type="region of interest" description="Disordered" evidence="3">
    <location>
        <begin position="1"/>
        <end position="25"/>
    </location>
</feature>
<dbReference type="InterPro" id="IPR036259">
    <property type="entry name" value="MFS_trans_sf"/>
</dbReference>
<feature type="transmembrane region" description="Helical" evidence="4">
    <location>
        <begin position="118"/>
        <end position="137"/>
    </location>
</feature>
<feature type="transmembrane region" description="Helical" evidence="4">
    <location>
        <begin position="190"/>
        <end position="214"/>
    </location>
</feature>
<feature type="transmembrane region" description="Helical" evidence="4">
    <location>
        <begin position="395"/>
        <end position="413"/>
    </location>
</feature>
<dbReference type="GO" id="GO:0022857">
    <property type="term" value="F:transmembrane transporter activity"/>
    <property type="evidence" value="ECO:0007669"/>
    <property type="project" value="InterPro"/>
</dbReference>
<dbReference type="SUPFAM" id="SSF103473">
    <property type="entry name" value="MFS general substrate transporter"/>
    <property type="match status" value="1"/>
</dbReference>
<keyword evidence="4" id="KW-0812">Transmembrane</keyword>
<feature type="compositionally biased region" description="Basic and acidic residues" evidence="3">
    <location>
        <begin position="15"/>
        <end position="24"/>
    </location>
</feature>
<proteinExistence type="inferred from homology"/>
<name>A0A9W4J5S6_9EURO</name>
<accession>A0A9W4J5S6</accession>
<dbReference type="Gene3D" id="1.20.1250.20">
    <property type="entry name" value="MFS general substrate transporter like domains"/>
    <property type="match status" value="2"/>
</dbReference>
<comment type="caution">
    <text evidence="6">The sequence shown here is derived from an EMBL/GenBank/DDBJ whole genome shotgun (WGS) entry which is preliminary data.</text>
</comment>
<feature type="transmembrane region" description="Helical" evidence="4">
    <location>
        <begin position="266"/>
        <end position="288"/>
    </location>
</feature>
<dbReference type="PANTHER" id="PTHR11360">
    <property type="entry name" value="MONOCARBOXYLATE TRANSPORTER"/>
    <property type="match status" value="1"/>
</dbReference>
<dbReference type="PROSITE" id="PS50850">
    <property type="entry name" value="MFS"/>
    <property type="match status" value="1"/>
</dbReference>
<feature type="transmembrane region" description="Helical" evidence="4">
    <location>
        <begin position="300"/>
        <end position="317"/>
    </location>
</feature>
<dbReference type="GO" id="GO:0016020">
    <property type="term" value="C:membrane"/>
    <property type="evidence" value="ECO:0007669"/>
    <property type="project" value="UniProtKB-SubCell"/>
</dbReference>
<feature type="transmembrane region" description="Helical" evidence="4">
    <location>
        <begin position="425"/>
        <end position="446"/>
    </location>
</feature>
<feature type="transmembrane region" description="Helical" evidence="4">
    <location>
        <begin position="157"/>
        <end position="178"/>
    </location>
</feature>
<gene>
    <name evidence="6" type="ORF">PSALAMII_LOCUS5218</name>
</gene>
<dbReference type="OrthoDB" id="5325318at2759"/>
<feature type="transmembrane region" description="Helical" evidence="4">
    <location>
        <begin position="354"/>
        <end position="374"/>
    </location>
</feature>
<evidence type="ECO:0000256" key="2">
    <source>
        <dbReference type="ARBA" id="ARBA00006727"/>
    </source>
</evidence>
<feature type="transmembrane region" description="Helical" evidence="4">
    <location>
        <begin position="35"/>
        <end position="60"/>
    </location>
</feature>
<dbReference type="PANTHER" id="PTHR11360:SF240">
    <property type="entry name" value="MONOCARBOXYLATE TRANSPORTER (EUROFUNG)-RELATED"/>
    <property type="match status" value="1"/>
</dbReference>
<evidence type="ECO:0000313" key="7">
    <source>
        <dbReference type="Proteomes" id="UP001152592"/>
    </source>
</evidence>
<evidence type="ECO:0000313" key="6">
    <source>
        <dbReference type="EMBL" id="CAG8376529.1"/>
    </source>
</evidence>
<reference evidence="6" key="1">
    <citation type="submission" date="2021-07" db="EMBL/GenBank/DDBJ databases">
        <authorList>
            <person name="Branca A.L. A."/>
        </authorList>
    </citation>
    <scope>NUCLEOTIDE SEQUENCE</scope>
</reference>
<evidence type="ECO:0000259" key="5">
    <source>
        <dbReference type="PROSITE" id="PS50850"/>
    </source>
</evidence>
<evidence type="ECO:0000256" key="3">
    <source>
        <dbReference type="SAM" id="MobiDB-lite"/>
    </source>
</evidence>
<dbReference type="InterPro" id="IPR020846">
    <property type="entry name" value="MFS_dom"/>
</dbReference>
<feature type="transmembrane region" description="Helical" evidence="4">
    <location>
        <begin position="72"/>
        <end position="89"/>
    </location>
</feature>